<dbReference type="Proteomes" id="UP000177723">
    <property type="component" value="Unassembled WGS sequence"/>
</dbReference>
<evidence type="ECO:0000313" key="2">
    <source>
        <dbReference type="EMBL" id="OGF77510.1"/>
    </source>
</evidence>
<feature type="transmembrane region" description="Helical" evidence="1">
    <location>
        <begin position="63"/>
        <end position="85"/>
    </location>
</feature>
<keyword evidence="1" id="KW-0472">Membrane</keyword>
<accession>A0A1F5WPF3</accession>
<organism evidence="2 3">
    <name type="scientific">Candidatus Giovannonibacteria bacterium RIFCSPHIGHO2_12_FULL_43_15</name>
    <dbReference type="NCBI Taxonomy" id="1798341"/>
    <lineage>
        <taxon>Bacteria</taxon>
        <taxon>Candidatus Giovannoniibacteriota</taxon>
    </lineage>
</organism>
<sequence length="148" mass="15925">MDKTLLPILWVFLVLFFFFAPALVSAHVGVPTQLVPCGSTKAPADHPCQVCDLYTLAHNIIDLLLWGIATPLLVVALLAAGFFWLTSGGSEEKITKGRSILVSAVIGFVIAFGAWVIINTIMSTLAFKNPFDGSAWNNTGFCSQSPIK</sequence>
<dbReference type="EMBL" id="MFHT01000017">
    <property type="protein sequence ID" value="OGF77510.1"/>
    <property type="molecule type" value="Genomic_DNA"/>
</dbReference>
<dbReference type="Pfam" id="PF18895">
    <property type="entry name" value="T4SS_pilin"/>
    <property type="match status" value="1"/>
</dbReference>
<gene>
    <name evidence="2" type="ORF">A3F23_00860</name>
</gene>
<evidence type="ECO:0000256" key="1">
    <source>
        <dbReference type="SAM" id="Phobius"/>
    </source>
</evidence>
<keyword evidence="1" id="KW-0812">Transmembrane</keyword>
<reference evidence="2 3" key="1">
    <citation type="journal article" date="2016" name="Nat. Commun.">
        <title>Thousands of microbial genomes shed light on interconnected biogeochemical processes in an aquifer system.</title>
        <authorList>
            <person name="Anantharaman K."/>
            <person name="Brown C.T."/>
            <person name="Hug L.A."/>
            <person name="Sharon I."/>
            <person name="Castelle C.J."/>
            <person name="Probst A.J."/>
            <person name="Thomas B.C."/>
            <person name="Singh A."/>
            <person name="Wilkins M.J."/>
            <person name="Karaoz U."/>
            <person name="Brodie E.L."/>
            <person name="Williams K.H."/>
            <person name="Hubbard S.S."/>
            <person name="Banfield J.F."/>
        </authorList>
    </citation>
    <scope>NUCLEOTIDE SEQUENCE [LARGE SCALE GENOMIC DNA]</scope>
</reference>
<keyword evidence="1" id="KW-1133">Transmembrane helix</keyword>
<evidence type="ECO:0000313" key="3">
    <source>
        <dbReference type="Proteomes" id="UP000177723"/>
    </source>
</evidence>
<dbReference type="AlphaFoldDB" id="A0A1F5WPF3"/>
<comment type="caution">
    <text evidence="2">The sequence shown here is derived from an EMBL/GenBank/DDBJ whole genome shotgun (WGS) entry which is preliminary data.</text>
</comment>
<feature type="transmembrane region" description="Helical" evidence="1">
    <location>
        <begin position="97"/>
        <end position="118"/>
    </location>
</feature>
<proteinExistence type="predicted"/>
<protein>
    <submittedName>
        <fullName evidence="2">Uncharacterized protein</fullName>
    </submittedName>
</protein>
<dbReference type="InterPro" id="IPR043993">
    <property type="entry name" value="T4SS_pilin"/>
</dbReference>
<name>A0A1F5WPF3_9BACT</name>